<dbReference type="Gene3D" id="2.60.120.200">
    <property type="match status" value="1"/>
</dbReference>
<comment type="caution">
    <text evidence="3">The sequence shown here is derived from an EMBL/GenBank/DDBJ whole genome shotgun (WGS) entry which is preliminary data.</text>
</comment>
<evidence type="ECO:0000313" key="4">
    <source>
        <dbReference type="Proteomes" id="UP000516260"/>
    </source>
</evidence>
<evidence type="ECO:0000256" key="1">
    <source>
        <dbReference type="SAM" id="Coils"/>
    </source>
</evidence>
<organism evidence="3 4">
    <name type="scientific">Takifugu bimaculatus</name>
    <dbReference type="NCBI Taxonomy" id="433685"/>
    <lineage>
        <taxon>Eukaryota</taxon>
        <taxon>Metazoa</taxon>
        <taxon>Chordata</taxon>
        <taxon>Craniata</taxon>
        <taxon>Vertebrata</taxon>
        <taxon>Euteleostomi</taxon>
        <taxon>Actinopterygii</taxon>
        <taxon>Neopterygii</taxon>
        <taxon>Teleostei</taxon>
        <taxon>Neoteleostei</taxon>
        <taxon>Acanthomorphata</taxon>
        <taxon>Eupercaria</taxon>
        <taxon>Tetraodontiformes</taxon>
        <taxon>Tetradontoidea</taxon>
        <taxon>Tetraodontidae</taxon>
        <taxon>Takifugu</taxon>
    </lineage>
</organism>
<protein>
    <recommendedName>
        <fullName evidence="2">Laminin domain-containing protein</fullName>
    </recommendedName>
</protein>
<dbReference type="Pfam" id="PF06009">
    <property type="entry name" value="Laminin_II"/>
    <property type="match status" value="1"/>
</dbReference>
<feature type="coiled-coil region" evidence="1">
    <location>
        <begin position="46"/>
        <end position="73"/>
    </location>
</feature>
<feature type="domain" description="Laminin" evidence="2">
    <location>
        <begin position="18"/>
        <end position="69"/>
    </location>
</feature>
<dbReference type="AlphaFoldDB" id="A0A4Z2C223"/>
<keyword evidence="4" id="KW-1185">Reference proteome</keyword>
<evidence type="ECO:0000313" key="3">
    <source>
        <dbReference type="EMBL" id="TNM98177.1"/>
    </source>
</evidence>
<evidence type="ECO:0000259" key="2">
    <source>
        <dbReference type="Pfam" id="PF06009"/>
    </source>
</evidence>
<sequence>MDRLDAIKKELDKISVAPVKDLLKSIPTLNDKISEVENLTSQFSQINNITGNIKKIKELIEQARDAANRSSKNYLGMMVRNNVLYGVYKLDGQEYEIETSSIISSPSEPARFDRVDLNRIYQDAQMTLTKDITSGKTIPLIEGHKQGEGSKNLLDLSPSDVVFYVGGYPANFTPPASLNYPMYEGCIEFLLH</sequence>
<dbReference type="InterPro" id="IPR013320">
    <property type="entry name" value="ConA-like_dom_sf"/>
</dbReference>
<dbReference type="InterPro" id="IPR010307">
    <property type="entry name" value="Laminin_dom_II"/>
</dbReference>
<keyword evidence="1" id="KW-0175">Coiled coil</keyword>
<dbReference type="Proteomes" id="UP000516260">
    <property type="component" value="Chromosome 15"/>
</dbReference>
<reference evidence="3 4" key="1">
    <citation type="submission" date="2019-04" db="EMBL/GenBank/DDBJ databases">
        <title>The sequence and de novo assembly of Takifugu bimaculatus genome using PacBio and Hi-C technologies.</title>
        <authorList>
            <person name="Xu P."/>
            <person name="Liu B."/>
            <person name="Zhou Z."/>
        </authorList>
    </citation>
    <scope>NUCLEOTIDE SEQUENCE [LARGE SCALE GENOMIC DNA]</scope>
    <source>
        <strain evidence="3">TB-2018</strain>
        <tissue evidence="3">Muscle</tissue>
    </source>
</reference>
<dbReference type="SUPFAM" id="SSF49899">
    <property type="entry name" value="Concanavalin A-like lectins/glucanases"/>
    <property type="match status" value="1"/>
</dbReference>
<gene>
    <name evidence="3" type="ORF">fugu_014423</name>
</gene>
<name>A0A4Z2C223_9TELE</name>
<dbReference type="EMBL" id="SWLE01000007">
    <property type="protein sequence ID" value="TNM98177.1"/>
    <property type="molecule type" value="Genomic_DNA"/>
</dbReference>
<proteinExistence type="predicted"/>
<dbReference type="GO" id="GO:0007155">
    <property type="term" value="P:cell adhesion"/>
    <property type="evidence" value="ECO:0007669"/>
    <property type="project" value="InterPro"/>
</dbReference>
<accession>A0A4Z2C223</accession>